<feature type="domain" description="Pterin-binding" evidence="9">
    <location>
        <begin position="117"/>
        <end position="367"/>
    </location>
</feature>
<name>A0A6G5QLK8_CAMRE</name>
<dbReference type="GO" id="GO:0046872">
    <property type="term" value="F:metal ion binding"/>
    <property type="evidence" value="ECO:0007669"/>
    <property type="project" value="UniProtKB-KW"/>
</dbReference>
<gene>
    <name evidence="10" type="primary">folP</name>
    <name evidence="10" type="ORF">CRECT_0924</name>
</gene>
<reference evidence="10 11" key="1">
    <citation type="submission" date="2016-07" db="EMBL/GenBank/DDBJ databases">
        <title>Comparative genomics of the Campylobacter concisus group.</title>
        <authorList>
            <person name="Miller W.G."/>
            <person name="Yee E."/>
            <person name="Chapman M.H."/>
            <person name="Huynh S."/>
            <person name="Bono J.L."/>
            <person name="On S.L.W."/>
            <person name="StLeger J."/>
            <person name="Foster G."/>
            <person name="Parker C.T."/>
        </authorList>
    </citation>
    <scope>NUCLEOTIDE SEQUENCE [LARGE SCALE GENOMIC DNA]</scope>
    <source>
        <strain evidence="10 11">ATCC 33238</strain>
    </source>
</reference>
<dbReference type="PROSITE" id="PS50972">
    <property type="entry name" value="PTERIN_BINDING"/>
    <property type="match status" value="1"/>
</dbReference>
<dbReference type="InterPro" id="IPR000489">
    <property type="entry name" value="Pterin-binding_dom"/>
</dbReference>
<keyword evidence="7" id="KW-0460">Magnesium</keyword>
<dbReference type="GO" id="GO:0046656">
    <property type="term" value="P:folic acid biosynthetic process"/>
    <property type="evidence" value="ECO:0007669"/>
    <property type="project" value="UniProtKB-KW"/>
</dbReference>
<dbReference type="EMBL" id="CP012543">
    <property type="protein sequence ID" value="QCD46595.1"/>
    <property type="molecule type" value="Genomic_DNA"/>
</dbReference>
<dbReference type="RefSeq" id="WP_004319479.1">
    <property type="nucleotide sequence ID" value="NZ_CP012543.1"/>
</dbReference>
<keyword evidence="6" id="KW-0479">Metal-binding</keyword>
<evidence type="ECO:0000256" key="6">
    <source>
        <dbReference type="ARBA" id="ARBA00022723"/>
    </source>
</evidence>
<dbReference type="InterPro" id="IPR045031">
    <property type="entry name" value="DHP_synth-like"/>
</dbReference>
<dbReference type="PIRSF" id="PIRSF000501">
    <property type="entry name" value="DHPS_Campy_prd"/>
    <property type="match status" value="1"/>
</dbReference>
<proteinExistence type="predicted"/>
<protein>
    <recommendedName>
        <fullName evidence="4">dihydropteroate synthase</fullName>
        <ecNumber evidence="4">2.5.1.15</ecNumber>
    </recommendedName>
</protein>
<evidence type="ECO:0000313" key="10">
    <source>
        <dbReference type="EMBL" id="QCD46595.1"/>
    </source>
</evidence>
<dbReference type="PANTHER" id="PTHR20941">
    <property type="entry name" value="FOLATE SYNTHESIS PROTEINS"/>
    <property type="match status" value="1"/>
</dbReference>
<accession>A0A6G5QLK8</accession>
<evidence type="ECO:0000256" key="4">
    <source>
        <dbReference type="ARBA" id="ARBA00012458"/>
    </source>
</evidence>
<dbReference type="GO" id="GO:0004156">
    <property type="term" value="F:dihydropteroate synthase activity"/>
    <property type="evidence" value="ECO:0007669"/>
    <property type="project" value="UniProtKB-EC"/>
</dbReference>
<dbReference type="InterPro" id="IPR011005">
    <property type="entry name" value="Dihydropteroate_synth-like_sf"/>
</dbReference>
<dbReference type="GO" id="GO:0046654">
    <property type="term" value="P:tetrahydrofolate biosynthetic process"/>
    <property type="evidence" value="ECO:0007669"/>
    <property type="project" value="TreeGrafter"/>
</dbReference>
<sequence length="378" mass="42028">MKIFKINPQTGFNEICEVIRPSDEGRNLMKKKSAINFFLIKDLRSPAANILKQDALSVGAELVTNRDVILGGANSVALLMATDAQVLALAKKEAAQDFGLKNLAKFLKSPFKKPQRAQIMGVVNVNEDSFNAASRVNEKSGIARIEEMIEQGAEYIDVGAVSSRPGSKYVGREVEFARLEKIITEIYRLNLHEKAIFSLDSFDAYCLEYALNHGFKMINDITGDVSLCALAARYGASYCLMHMQNSPENMQDNPHYDDLLGEIDAFFEAKIAAAQDLGCRDIVLDVGIGFGKTAEQNMILIKNLEHFLRFGLPILAGASRKSVINFYSPSEIKDRLAGSLYLHLEAFRNGAQIIRTHDVAEHAQMFRLENAMRKLAAW</sequence>
<evidence type="ECO:0000256" key="2">
    <source>
        <dbReference type="ARBA" id="ARBA00001946"/>
    </source>
</evidence>
<dbReference type="SUPFAM" id="SSF51717">
    <property type="entry name" value="Dihydropteroate synthetase-like"/>
    <property type="match status" value="1"/>
</dbReference>
<dbReference type="CDD" id="cd00739">
    <property type="entry name" value="DHPS"/>
    <property type="match status" value="1"/>
</dbReference>
<dbReference type="InterPro" id="IPR006390">
    <property type="entry name" value="DHP_synth_dom"/>
</dbReference>
<comment type="catalytic activity">
    <reaction evidence="1">
        <text>(7,8-dihydropterin-6-yl)methyl diphosphate + 4-aminobenzoate = 7,8-dihydropteroate + diphosphate</text>
        <dbReference type="Rhea" id="RHEA:19949"/>
        <dbReference type="ChEBI" id="CHEBI:17836"/>
        <dbReference type="ChEBI" id="CHEBI:17839"/>
        <dbReference type="ChEBI" id="CHEBI:33019"/>
        <dbReference type="ChEBI" id="CHEBI:72950"/>
        <dbReference type="EC" id="2.5.1.15"/>
    </reaction>
</comment>
<dbReference type="AlphaFoldDB" id="A0A6G5QLK8"/>
<evidence type="ECO:0000313" key="11">
    <source>
        <dbReference type="Proteomes" id="UP000502377"/>
    </source>
</evidence>
<keyword evidence="5 10" id="KW-0808">Transferase</keyword>
<evidence type="ECO:0000256" key="7">
    <source>
        <dbReference type="ARBA" id="ARBA00022842"/>
    </source>
</evidence>
<dbReference type="KEGG" id="crx:CRECT_0924"/>
<evidence type="ECO:0000259" key="9">
    <source>
        <dbReference type="PROSITE" id="PS50972"/>
    </source>
</evidence>
<evidence type="ECO:0000256" key="3">
    <source>
        <dbReference type="ARBA" id="ARBA00004763"/>
    </source>
</evidence>
<dbReference type="Gene3D" id="3.20.20.20">
    <property type="entry name" value="Dihydropteroate synthase-like"/>
    <property type="match status" value="1"/>
</dbReference>
<comment type="cofactor">
    <cofactor evidence="2">
        <name>Mg(2+)</name>
        <dbReference type="ChEBI" id="CHEBI:18420"/>
    </cofactor>
</comment>
<dbReference type="NCBIfam" id="TIGR01496">
    <property type="entry name" value="DHPS"/>
    <property type="match status" value="1"/>
</dbReference>
<dbReference type="Proteomes" id="UP000502377">
    <property type="component" value="Chromosome"/>
</dbReference>
<evidence type="ECO:0000256" key="5">
    <source>
        <dbReference type="ARBA" id="ARBA00022679"/>
    </source>
</evidence>
<dbReference type="EC" id="2.5.1.15" evidence="4"/>
<dbReference type="Pfam" id="PF00809">
    <property type="entry name" value="Pterin_bind"/>
    <property type="match status" value="1"/>
</dbReference>
<evidence type="ECO:0000256" key="8">
    <source>
        <dbReference type="ARBA" id="ARBA00022909"/>
    </source>
</evidence>
<comment type="pathway">
    <text evidence="3">Cofactor biosynthesis; tetrahydrofolate biosynthesis; 7,8-dihydrofolate from 2-amino-4-hydroxy-6-hydroxymethyl-7,8-dihydropteridine diphosphate and 4-aminobenzoate: step 1/2.</text>
</comment>
<dbReference type="GO" id="GO:0005829">
    <property type="term" value="C:cytosol"/>
    <property type="evidence" value="ECO:0007669"/>
    <property type="project" value="TreeGrafter"/>
</dbReference>
<dbReference type="InterPro" id="IPR016227">
    <property type="entry name" value="Dihydropteroate_synthase_prd"/>
</dbReference>
<dbReference type="PANTHER" id="PTHR20941:SF1">
    <property type="entry name" value="FOLIC ACID SYNTHESIS PROTEIN FOL1"/>
    <property type="match status" value="1"/>
</dbReference>
<keyword evidence="8" id="KW-0289">Folate biosynthesis</keyword>
<organism evidence="10 11">
    <name type="scientific">Campylobacter rectus</name>
    <name type="common">Wolinella recta</name>
    <dbReference type="NCBI Taxonomy" id="203"/>
    <lineage>
        <taxon>Bacteria</taxon>
        <taxon>Pseudomonadati</taxon>
        <taxon>Campylobacterota</taxon>
        <taxon>Epsilonproteobacteria</taxon>
        <taxon>Campylobacterales</taxon>
        <taxon>Campylobacteraceae</taxon>
        <taxon>Campylobacter</taxon>
    </lineage>
</organism>
<evidence type="ECO:0000256" key="1">
    <source>
        <dbReference type="ARBA" id="ARBA00000012"/>
    </source>
</evidence>